<comment type="caution">
    <text evidence="2">The sequence shown here is derived from an EMBL/GenBank/DDBJ whole genome shotgun (WGS) entry which is preliminary data.</text>
</comment>
<keyword evidence="3" id="KW-1185">Reference proteome</keyword>
<proteinExistence type="predicted"/>
<evidence type="ECO:0000313" key="3">
    <source>
        <dbReference type="Proteomes" id="UP001552299"/>
    </source>
</evidence>
<organism evidence="2 3">
    <name type="scientific">Dendrobium thyrsiflorum</name>
    <name type="common">Pinecone-like raceme dendrobium</name>
    <name type="synonym">Orchid</name>
    <dbReference type="NCBI Taxonomy" id="117978"/>
    <lineage>
        <taxon>Eukaryota</taxon>
        <taxon>Viridiplantae</taxon>
        <taxon>Streptophyta</taxon>
        <taxon>Embryophyta</taxon>
        <taxon>Tracheophyta</taxon>
        <taxon>Spermatophyta</taxon>
        <taxon>Magnoliopsida</taxon>
        <taxon>Liliopsida</taxon>
        <taxon>Asparagales</taxon>
        <taxon>Orchidaceae</taxon>
        <taxon>Epidendroideae</taxon>
        <taxon>Malaxideae</taxon>
        <taxon>Dendrobiinae</taxon>
        <taxon>Dendrobium</taxon>
    </lineage>
</organism>
<reference evidence="2 3" key="1">
    <citation type="journal article" date="2024" name="Plant Biotechnol. J.">
        <title>Dendrobium thyrsiflorum genome and its molecular insights into genes involved in important horticultural traits.</title>
        <authorList>
            <person name="Chen B."/>
            <person name="Wang J.Y."/>
            <person name="Zheng P.J."/>
            <person name="Li K.L."/>
            <person name="Liang Y.M."/>
            <person name="Chen X.F."/>
            <person name="Zhang C."/>
            <person name="Zhao X."/>
            <person name="He X."/>
            <person name="Zhang G.Q."/>
            <person name="Liu Z.J."/>
            <person name="Xu Q."/>
        </authorList>
    </citation>
    <scope>NUCLEOTIDE SEQUENCE [LARGE SCALE GENOMIC DNA]</scope>
    <source>
        <strain evidence="2">GZMU011</strain>
    </source>
</reference>
<dbReference type="EMBL" id="JANQDX010000006">
    <property type="protein sequence ID" value="KAL0923571.1"/>
    <property type="molecule type" value="Genomic_DNA"/>
</dbReference>
<dbReference type="Proteomes" id="UP001552299">
    <property type="component" value="Unassembled WGS sequence"/>
</dbReference>
<feature type="compositionally biased region" description="Basic and acidic residues" evidence="1">
    <location>
        <begin position="13"/>
        <end position="27"/>
    </location>
</feature>
<evidence type="ECO:0000313" key="2">
    <source>
        <dbReference type="EMBL" id="KAL0923571.1"/>
    </source>
</evidence>
<feature type="compositionally biased region" description="Low complexity" evidence="1">
    <location>
        <begin position="147"/>
        <end position="157"/>
    </location>
</feature>
<feature type="region of interest" description="Disordered" evidence="1">
    <location>
        <begin position="1"/>
        <end position="28"/>
    </location>
</feature>
<feature type="region of interest" description="Disordered" evidence="1">
    <location>
        <begin position="136"/>
        <end position="196"/>
    </location>
</feature>
<accession>A0ABD0VLU2</accession>
<name>A0ABD0VLU2_DENTH</name>
<feature type="compositionally biased region" description="Basic residues" evidence="1">
    <location>
        <begin position="158"/>
        <end position="181"/>
    </location>
</feature>
<dbReference type="AlphaFoldDB" id="A0ABD0VLU2"/>
<protein>
    <submittedName>
        <fullName evidence="2">Uncharacterized protein</fullName>
    </submittedName>
</protein>
<evidence type="ECO:0000256" key="1">
    <source>
        <dbReference type="SAM" id="MobiDB-lite"/>
    </source>
</evidence>
<gene>
    <name evidence="2" type="ORF">M5K25_007633</name>
</gene>
<sequence>MAARAGGPAGSREGNEKHGGQPGDKRRSWAPLGQLDCCSLGQLDCRSLGQLGYIMDIKNQRSWMYNRLAQGRKTLTDEFINEVWKIDCCVGIIFLIEKKDTSGVELADRRRLETETKGRRSSQAILEEGEKKWNKLAGFSKKTRRTQPNSSKPSSQKSKPKAARPKPRVGRLKLRTTRAKPRATSSPNKFSPALPTSRFLADKTPETTIPRNMYRFPMYLYAGVSGATNAGELRRFIFGASSDGLSAGITGVNIRRYGNSGGFNAEISKAERRNYHILFVRLCAGKYTGNISDVAMSFLWYGGVKILYKWTIGIFSIFLARLHSLLTLKVRPPLFLGRLCCQVTFQDDDASCLEVDKPAFKLTPTPVWIATSLVLMIPPPWSFTMMLQAKHESAFIEALGSFREVLENSLFLVALNQNSYLSLSSSRTRRKGRSGLSRMSLELEPTSWYEEEDLLLLLVQFTFVMGPCQN</sequence>